<keyword evidence="1" id="KW-1133">Transmembrane helix</keyword>
<sequence length="433" mass="50102">MDYNNAEVDNSGAFDLVLKELKKGCCVGLFPEGLGRYQSYLSPFKTGLARLCVDFVCEQYEKKQKGDINNNNEFDYINIVPYGLNYLHRDMFRSPICVLIGDPIRIDKQTLKLYGLDLDSDLIHTLQHSSNSKAWEDLKFQASKAITLQLRQSFDLTTVHAPNWNLICLAHLARDLAFPLLSVPSSSNLSLFFHHTRFFSLLFSRSTSSSLPFFFFYSFSCLNSFLTKVEACKKNLQPYWNKLYECGLTHRCLDKNVIPFVESGDYTRMRVKALWKCFVHISKCSIFSLLSLPAYIMSTPIIVTWRYLERRHIALGIQQNYDDCAQFKQLCLFFESIFLHVMYTGAAYKVLKNKPTLLSIIRNIFARVIRTELSPKKLSIAFFLLWPCIMWGGVYAGDHMMSNARSFLQLWKLKDFFISKLMYNHNPGCVLIT</sequence>
<reference evidence="2 3" key="1">
    <citation type="journal article" date="2013" name="Curr. Biol.">
        <title>The Genome of the Foraminiferan Reticulomyxa filosa.</title>
        <authorList>
            <person name="Glockner G."/>
            <person name="Hulsmann N."/>
            <person name="Schleicher M."/>
            <person name="Noegel A.A."/>
            <person name="Eichinger L."/>
            <person name="Gallinger C."/>
            <person name="Pawlowski J."/>
            <person name="Sierra R."/>
            <person name="Euteneuer U."/>
            <person name="Pillet L."/>
            <person name="Moustafa A."/>
            <person name="Platzer M."/>
            <person name="Groth M."/>
            <person name="Szafranski K."/>
            <person name="Schliwa M."/>
        </authorList>
    </citation>
    <scope>NUCLEOTIDE SEQUENCE [LARGE SCALE GENOMIC DNA]</scope>
</reference>
<keyword evidence="3" id="KW-1185">Reference proteome</keyword>
<keyword evidence="2" id="KW-0012">Acyltransferase</keyword>
<dbReference type="GO" id="GO:0004366">
    <property type="term" value="F:glycerol-3-phosphate O-acyltransferase activity"/>
    <property type="evidence" value="ECO:0007669"/>
    <property type="project" value="TreeGrafter"/>
</dbReference>
<dbReference type="OrthoDB" id="1044435at2759"/>
<dbReference type="EMBL" id="ASPP01019800">
    <property type="protein sequence ID" value="ETO14754.1"/>
    <property type="molecule type" value="Genomic_DNA"/>
</dbReference>
<keyword evidence="1" id="KW-0812">Transmembrane</keyword>
<feature type="transmembrane region" description="Helical" evidence="1">
    <location>
        <begin position="286"/>
        <end position="308"/>
    </location>
</feature>
<dbReference type="PANTHER" id="PTHR31605:SF0">
    <property type="entry name" value="GLYCEROL-3-PHOSPHATE O-ACYLTRANSFERASE 1"/>
    <property type="match status" value="1"/>
</dbReference>
<evidence type="ECO:0000313" key="2">
    <source>
        <dbReference type="EMBL" id="ETO14754.1"/>
    </source>
</evidence>
<accession>X6MLJ3</accession>
<name>X6MLJ3_RETFI</name>
<dbReference type="Proteomes" id="UP000023152">
    <property type="component" value="Unassembled WGS sequence"/>
</dbReference>
<dbReference type="GO" id="GO:0008654">
    <property type="term" value="P:phospholipid biosynthetic process"/>
    <property type="evidence" value="ECO:0007669"/>
    <property type="project" value="TreeGrafter"/>
</dbReference>
<keyword evidence="1" id="KW-0472">Membrane</keyword>
<evidence type="ECO:0000256" key="1">
    <source>
        <dbReference type="SAM" id="Phobius"/>
    </source>
</evidence>
<dbReference type="AlphaFoldDB" id="X6MLJ3"/>
<feature type="transmembrane region" description="Helical" evidence="1">
    <location>
        <begin position="378"/>
        <end position="397"/>
    </location>
</feature>
<dbReference type="PANTHER" id="PTHR31605">
    <property type="entry name" value="GLYCEROL-3-PHOSPHATE O-ACYLTRANSFERASE 1"/>
    <property type="match status" value="1"/>
</dbReference>
<dbReference type="GO" id="GO:0016287">
    <property type="term" value="F:glycerone-phosphate O-acyltransferase activity"/>
    <property type="evidence" value="ECO:0007669"/>
    <property type="project" value="TreeGrafter"/>
</dbReference>
<proteinExistence type="predicted"/>
<gene>
    <name evidence="2" type="ORF">RFI_22613</name>
</gene>
<protein>
    <submittedName>
        <fullName evidence="2">Acyltransferase domain protein</fullName>
    </submittedName>
</protein>
<evidence type="ECO:0000313" key="3">
    <source>
        <dbReference type="Proteomes" id="UP000023152"/>
    </source>
</evidence>
<comment type="caution">
    <text evidence="2">The sequence shown here is derived from an EMBL/GenBank/DDBJ whole genome shotgun (WGS) entry which is preliminary data.</text>
</comment>
<organism evidence="2 3">
    <name type="scientific">Reticulomyxa filosa</name>
    <dbReference type="NCBI Taxonomy" id="46433"/>
    <lineage>
        <taxon>Eukaryota</taxon>
        <taxon>Sar</taxon>
        <taxon>Rhizaria</taxon>
        <taxon>Retaria</taxon>
        <taxon>Foraminifera</taxon>
        <taxon>Monothalamids</taxon>
        <taxon>Reticulomyxidae</taxon>
        <taxon>Reticulomyxa</taxon>
    </lineage>
</organism>
<keyword evidence="2" id="KW-0808">Transferase</keyword>
<feature type="transmembrane region" description="Helical" evidence="1">
    <location>
        <begin position="329"/>
        <end position="348"/>
    </location>
</feature>
<dbReference type="InterPro" id="IPR052744">
    <property type="entry name" value="GPAT/DAPAT"/>
</dbReference>